<reference evidence="9 10" key="1">
    <citation type="journal article" date="2016" name="Virus Genes">
        <title>The genomes of three North American orthopoxviruses.</title>
        <authorList>
            <person name="Smithson C."/>
            <person name="Tang N."/>
            <person name="Sammons S."/>
            <person name="Frace M."/>
            <person name="Batra D."/>
            <person name="Li Y."/>
            <person name="Emerson G.L."/>
            <person name="Carroll D.S."/>
            <person name="Upton C."/>
        </authorList>
    </citation>
    <scope>NUCLEOTIDE SEQUENCE [LARGE SCALE GENOMIC DNA]</scope>
    <source>
        <strain evidence="9 10">WA</strain>
    </source>
</reference>
<organism evidence="9 10">
    <name type="scientific">Skunkpox virus</name>
    <dbReference type="NCBI Taxonomy" id="160796"/>
    <lineage>
        <taxon>Viruses</taxon>
        <taxon>Varidnaviria</taxon>
        <taxon>Bamfordvirae</taxon>
        <taxon>Nucleocytoviricota</taxon>
        <taxon>Pokkesviricetes</taxon>
        <taxon>Chitovirales</taxon>
        <taxon>Poxviridae</taxon>
        <taxon>Chordopoxvirinae</taxon>
        <taxon>Orthopoxvirus</taxon>
        <taxon>Orthopoxvirus skunkpox</taxon>
    </lineage>
</organism>
<dbReference type="PANTHER" id="PTHR45632">
    <property type="entry name" value="LD33804P"/>
    <property type="match status" value="1"/>
</dbReference>
<proteinExistence type="predicted"/>
<dbReference type="SUPFAM" id="SSF54695">
    <property type="entry name" value="POZ domain"/>
    <property type="match status" value="1"/>
</dbReference>
<dbReference type="EMBL" id="KU749310">
    <property type="protein sequence ID" value="AOP31485.1"/>
    <property type="molecule type" value="Genomic_DNA"/>
</dbReference>
<evidence type="ECO:0000256" key="3">
    <source>
        <dbReference type="ARBA" id="ARBA00011677"/>
    </source>
</evidence>
<keyword evidence="4" id="KW-1123">Modulation of host E3 ubiquitin ligases by virus</keyword>
<dbReference type="Proteomes" id="UP000201873">
    <property type="component" value="Segment"/>
</dbReference>
<comment type="function">
    <text evidence="1">Probable substrate-specific adapter of CUL3-containing E3 ubiquitin-protein ligases which mediate the ubiquitination and subsequent proteasomal degradation of host target proteins.</text>
</comment>
<evidence type="ECO:0000256" key="4">
    <source>
        <dbReference type="ARBA" id="ARBA00022489"/>
    </source>
</evidence>
<dbReference type="CDD" id="cd18186">
    <property type="entry name" value="BTB_POZ_ZBTB_KLHL-like"/>
    <property type="match status" value="1"/>
</dbReference>
<dbReference type="RefSeq" id="YP_009282700.1">
    <property type="nucleotide sequence ID" value="NC_031038.1"/>
</dbReference>
<keyword evidence="7" id="KW-1035">Host cytoplasm</keyword>
<dbReference type="SMART" id="SM00225">
    <property type="entry name" value="BTB"/>
    <property type="match status" value="1"/>
</dbReference>
<dbReference type="OrthoDB" id="30964at10239"/>
<accession>A0A1C9KBF8</accession>
<evidence type="ECO:0000256" key="7">
    <source>
        <dbReference type="ARBA" id="ARBA00023200"/>
    </source>
</evidence>
<dbReference type="KEGG" id="vg:29057584"/>
<gene>
    <name evidence="9" type="ORF">SKPV-WA-006</name>
</gene>
<name>A0A1C9KBF8_9POXV</name>
<evidence type="ECO:0000313" key="9">
    <source>
        <dbReference type="EMBL" id="AOP31485.1"/>
    </source>
</evidence>
<protein>
    <submittedName>
        <fullName evidence="9">Btb kelch-domain containing protein</fullName>
    </submittedName>
</protein>
<dbReference type="InterPro" id="IPR000210">
    <property type="entry name" value="BTB/POZ_dom"/>
</dbReference>
<dbReference type="GeneID" id="29057584"/>
<evidence type="ECO:0000313" key="10">
    <source>
        <dbReference type="Proteomes" id="UP000201873"/>
    </source>
</evidence>
<evidence type="ECO:0000256" key="2">
    <source>
        <dbReference type="ARBA" id="ARBA00004192"/>
    </source>
</evidence>
<evidence type="ECO:0000256" key="1">
    <source>
        <dbReference type="ARBA" id="ARBA00003454"/>
    </source>
</evidence>
<dbReference type="PROSITE" id="PS50097">
    <property type="entry name" value="BTB"/>
    <property type="match status" value="1"/>
</dbReference>
<keyword evidence="10" id="KW-1185">Reference proteome</keyword>
<evidence type="ECO:0000256" key="5">
    <source>
        <dbReference type="ARBA" id="ARBA00022581"/>
    </source>
</evidence>
<keyword evidence="5" id="KW-0945">Host-virus interaction</keyword>
<dbReference type="Pfam" id="PF00651">
    <property type="entry name" value="BTB"/>
    <property type="match status" value="1"/>
</dbReference>
<dbReference type="Gene3D" id="3.30.710.10">
    <property type="entry name" value="Potassium Channel Kv1.1, Chain A"/>
    <property type="match status" value="1"/>
</dbReference>
<sequence length="272" mass="31951">MDSYDFIEDDRTGYEKELCMEHLYSQSNKMKKLMESNTFCDITFHTKDNRNICAHKVVVSGFSTYFAEILDDSPDQKIFNIDCSYSVLKLAIDYIYTGFMEPPLVEDINGLFNLINIFDSDILGCEVVRKVNYIMDNTNTLIIYEILNNIFKETEDKYDAMNMVEETIAKNIDIWWHNPKFKQVISSNSMINIMNCDYISIVEDDIVYMIINWLSAFPEENNKLISTIRWYHVSQPVREACKNNPLFIDINIDELATQYIGIRNSRGFYARY</sequence>
<feature type="domain" description="BTB" evidence="8">
    <location>
        <begin position="40"/>
        <end position="104"/>
    </location>
</feature>
<comment type="subcellular location">
    <subcellularLocation>
        <location evidence="2">Host cytoplasm</location>
    </subcellularLocation>
</comment>
<comment type="subunit">
    <text evidence="3">Interacts (via BTB domain) with host CUL3.</text>
</comment>
<dbReference type="InterPro" id="IPR011333">
    <property type="entry name" value="SKP1/BTB/POZ_sf"/>
</dbReference>
<keyword evidence="6" id="KW-1130">Modulation of host ubiquitin pathway by virus</keyword>
<evidence type="ECO:0000256" key="6">
    <source>
        <dbReference type="ARBA" id="ARBA00022662"/>
    </source>
</evidence>
<evidence type="ECO:0000259" key="8">
    <source>
        <dbReference type="PROSITE" id="PS50097"/>
    </source>
</evidence>